<dbReference type="InterPro" id="IPR003732">
    <property type="entry name" value="Daa-tRNA_deacyls_DTD"/>
</dbReference>
<reference evidence="4 5" key="1">
    <citation type="submission" date="2019-04" db="EMBL/GenBank/DDBJ databases">
        <authorList>
            <person name="Park S."/>
            <person name="Yoon J.-H."/>
        </authorList>
    </citation>
    <scope>NUCLEOTIDE SEQUENCE [LARGE SCALE GENOMIC DNA]</scope>
    <source>
        <strain evidence="4 5">HJM-18</strain>
    </source>
</reference>
<dbReference type="PANTHER" id="PTHR10472">
    <property type="entry name" value="D-TYROSYL-TRNA TYR DEACYLASE"/>
    <property type="match status" value="1"/>
</dbReference>
<evidence type="ECO:0000313" key="5">
    <source>
        <dbReference type="Proteomes" id="UP000298325"/>
    </source>
</evidence>
<comment type="domain">
    <text evidence="3">A Gly-cisPro motif from one monomer fits into the active site of the other monomer to allow specific chiral rejection of L-amino acids.</text>
</comment>
<evidence type="ECO:0000256" key="3">
    <source>
        <dbReference type="HAMAP-Rule" id="MF_00518"/>
    </source>
</evidence>
<evidence type="ECO:0000313" key="4">
    <source>
        <dbReference type="EMBL" id="TGN38532.1"/>
    </source>
</evidence>
<name>A0A4Z1C5N3_9GAMM</name>
<dbReference type="AlphaFoldDB" id="A0A4Z1C5N3"/>
<keyword evidence="2 3" id="KW-0378">Hydrolase</keyword>
<evidence type="ECO:0000256" key="2">
    <source>
        <dbReference type="ARBA" id="ARBA00022801"/>
    </source>
</evidence>
<organism evidence="4 5">
    <name type="scientific">Marinobacter confluentis</name>
    <dbReference type="NCBI Taxonomy" id="1697557"/>
    <lineage>
        <taxon>Bacteria</taxon>
        <taxon>Pseudomonadati</taxon>
        <taxon>Pseudomonadota</taxon>
        <taxon>Gammaproteobacteria</taxon>
        <taxon>Pseudomonadales</taxon>
        <taxon>Marinobacteraceae</taxon>
        <taxon>Marinobacter</taxon>
    </lineage>
</organism>
<comment type="subcellular location">
    <subcellularLocation>
        <location evidence="3">Cytoplasm</location>
    </subcellularLocation>
</comment>
<sequence>MKGLIQRVTSADVSVDGVRISQIEQGLLLFLGVEKNDNSESAKRLCRRIVRYRVFPDDAGRMNLSVADAGGSLLVVPQFTLAADTRSGNRPGFSAAAAPDEARSLYEQFIDDAQSLLGESRVAAGQFGADMQVSLTNNGPVTFMLESAE</sequence>
<comment type="catalytic activity">
    <reaction evidence="3">
        <text>glycyl-tRNA(Ala) + H2O = tRNA(Ala) + glycine + H(+)</text>
        <dbReference type="Rhea" id="RHEA:53744"/>
        <dbReference type="Rhea" id="RHEA-COMP:9657"/>
        <dbReference type="Rhea" id="RHEA-COMP:13640"/>
        <dbReference type="ChEBI" id="CHEBI:15377"/>
        <dbReference type="ChEBI" id="CHEBI:15378"/>
        <dbReference type="ChEBI" id="CHEBI:57305"/>
        <dbReference type="ChEBI" id="CHEBI:78442"/>
        <dbReference type="ChEBI" id="CHEBI:78522"/>
    </reaction>
</comment>
<dbReference type="InterPro" id="IPR023509">
    <property type="entry name" value="DTD-like_sf"/>
</dbReference>
<keyword evidence="3" id="KW-0694">RNA-binding</keyword>
<accession>A0A4Z1C5N3</accession>
<dbReference type="GO" id="GO:0106026">
    <property type="term" value="F:Gly-tRNA(Ala) deacylase activity"/>
    <property type="evidence" value="ECO:0007669"/>
    <property type="project" value="UniProtKB-UniRule"/>
</dbReference>
<gene>
    <name evidence="3" type="primary">dtd</name>
    <name evidence="4" type="ORF">E5Q11_15310</name>
</gene>
<protein>
    <recommendedName>
        <fullName evidence="3">D-aminoacyl-tRNA deacylase</fullName>
        <shortName evidence="3">DTD</shortName>
        <ecNumber evidence="3">3.1.1.96</ecNumber>
    </recommendedName>
    <alternativeName>
        <fullName evidence="3">Gly-tRNA(Ala) deacylase</fullName>
        <ecNumber evidence="3">3.1.1.-</ecNumber>
    </alternativeName>
</protein>
<dbReference type="PANTHER" id="PTHR10472:SF5">
    <property type="entry name" value="D-AMINOACYL-TRNA DEACYLASE 1"/>
    <property type="match status" value="1"/>
</dbReference>
<keyword evidence="3" id="KW-0820">tRNA-binding</keyword>
<dbReference type="RefSeq" id="WP_135804332.1">
    <property type="nucleotide sequence ID" value="NZ_SRPF01000005.1"/>
</dbReference>
<dbReference type="EC" id="3.1.1.-" evidence="3"/>
<dbReference type="GO" id="GO:0019478">
    <property type="term" value="P:D-amino acid catabolic process"/>
    <property type="evidence" value="ECO:0007669"/>
    <property type="project" value="UniProtKB-UniRule"/>
</dbReference>
<comment type="function">
    <text evidence="3">An aminoacyl-tRNA editing enzyme that deacylates mischarged D-aminoacyl-tRNAs. Also deacylates mischarged glycyl-tRNA(Ala), protecting cells against glycine mischarging by AlaRS. Acts via tRNA-based rather than protein-based catalysis; rejects L-amino acids rather than detecting D-amino acids in the active site. By recycling D-aminoacyl-tRNA to D-amino acids and free tRNA molecules, this enzyme counteracts the toxicity associated with the formation of D-aminoacyl-tRNA entities in vivo and helps enforce protein L-homochirality.</text>
</comment>
<dbReference type="GO" id="GO:0005737">
    <property type="term" value="C:cytoplasm"/>
    <property type="evidence" value="ECO:0007669"/>
    <property type="project" value="UniProtKB-SubCell"/>
</dbReference>
<dbReference type="EC" id="3.1.1.96" evidence="3"/>
<comment type="subunit">
    <text evidence="3">Homodimer.</text>
</comment>
<dbReference type="GO" id="GO:0051500">
    <property type="term" value="F:D-tyrosyl-tRNA(Tyr) deacylase activity"/>
    <property type="evidence" value="ECO:0007669"/>
    <property type="project" value="TreeGrafter"/>
</dbReference>
<dbReference type="NCBIfam" id="TIGR00256">
    <property type="entry name" value="D-aminoacyl-tRNA deacylase"/>
    <property type="match status" value="1"/>
</dbReference>
<dbReference type="GO" id="GO:0000049">
    <property type="term" value="F:tRNA binding"/>
    <property type="evidence" value="ECO:0007669"/>
    <property type="project" value="UniProtKB-UniRule"/>
</dbReference>
<dbReference type="Gene3D" id="3.50.80.10">
    <property type="entry name" value="D-tyrosyl-tRNA(Tyr) deacylase"/>
    <property type="match status" value="1"/>
</dbReference>
<dbReference type="Pfam" id="PF02580">
    <property type="entry name" value="Tyr_Deacylase"/>
    <property type="match status" value="1"/>
</dbReference>
<dbReference type="SUPFAM" id="SSF69500">
    <property type="entry name" value="DTD-like"/>
    <property type="match status" value="1"/>
</dbReference>
<dbReference type="FunFam" id="3.50.80.10:FF:000001">
    <property type="entry name" value="D-aminoacyl-tRNA deacylase"/>
    <property type="match status" value="1"/>
</dbReference>
<dbReference type="Proteomes" id="UP000298325">
    <property type="component" value="Unassembled WGS sequence"/>
</dbReference>
<dbReference type="HAMAP" id="MF_00518">
    <property type="entry name" value="Deacylase_Dtd"/>
    <property type="match status" value="1"/>
</dbReference>
<dbReference type="EMBL" id="SRPF01000005">
    <property type="protein sequence ID" value="TGN38532.1"/>
    <property type="molecule type" value="Genomic_DNA"/>
</dbReference>
<comment type="similarity">
    <text evidence="1 3">Belongs to the DTD family.</text>
</comment>
<evidence type="ECO:0000256" key="1">
    <source>
        <dbReference type="ARBA" id="ARBA00009673"/>
    </source>
</evidence>
<comment type="catalytic activity">
    <reaction evidence="3">
        <text>a D-aminoacyl-tRNA + H2O = a tRNA + a D-alpha-amino acid + H(+)</text>
        <dbReference type="Rhea" id="RHEA:13953"/>
        <dbReference type="Rhea" id="RHEA-COMP:10123"/>
        <dbReference type="Rhea" id="RHEA-COMP:10124"/>
        <dbReference type="ChEBI" id="CHEBI:15377"/>
        <dbReference type="ChEBI" id="CHEBI:15378"/>
        <dbReference type="ChEBI" id="CHEBI:59871"/>
        <dbReference type="ChEBI" id="CHEBI:78442"/>
        <dbReference type="ChEBI" id="CHEBI:79333"/>
        <dbReference type="EC" id="3.1.1.96"/>
    </reaction>
</comment>
<dbReference type="OrthoDB" id="9801395at2"/>
<feature type="short sequence motif" description="Gly-cisPro motif, important for rejection of L-amino acids" evidence="3">
    <location>
        <begin position="139"/>
        <end position="140"/>
    </location>
</feature>
<comment type="caution">
    <text evidence="4">The sequence shown here is derived from an EMBL/GenBank/DDBJ whole genome shotgun (WGS) entry which is preliminary data.</text>
</comment>
<proteinExistence type="inferred from homology"/>
<keyword evidence="5" id="KW-1185">Reference proteome</keyword>
<keyword evidence="3" id="KW-0963">Cytoplasm</keyword>
<dbReference type="GO" id="GO:0043908">
    <property type="term" value="F:Ser(Gly)-tRNA(Ala) hydrolase activity"/>
    <property type="evidence" value="ECO:0007669"/>
    <property type="project" value="UniProtKB-UniRule"/>
</dbReference>